<dbReference type="PANTHER" id="PTHR11227">
    <property type="entry name" value="WD-REPEAT PROTEIN INTERACTING WITH PHOSPHOINOSIDES WIPI -RELATED"/>
    <property type="match status" value="1"/>
</dbReference>
<keyword evidence="6" id="KW-1185">Reference proteome</keyword>
<dbReference type="InterPro" id="IPR015943">
    <property type="entry name" value="WD40/YVTN_repeat-like_dom_sf"/>
</dbReference>
<comment type="caution">
    <text evidence="4">The sequence shown here is derived from an EMBL/GenBank/DDBJ whole genome shotgun (WGS) entry which is preliminary data.</text>
</comment>
<evidence type="ECO:0000313" key="5">
    <source>
        <dbReference type="EMBL" id="KAK8852755.1"/>
    </source>
</evidence>
<keyword evidence="2" id="KW-0677">Repeat</keyword>
<evidence type="ECO:0000256" key="3">
    <source>
        <dbReference type="ARBA" id="ARBA00025740"/>
    </source>
</evidence>
<evidence type="ECO:0000256" key="1">
    <source>
        <dbReference type="ARBA" id="ARBA00022574"/>
    </source>
</evidence>
<comment type="similarity">
    <text evidence="3">Belongs to the WD repeat PROPPIN family.</text>
</comment>
<dbReference type="SMART" id="SM00320">
    <property type="entry name" value="WD40"/>
    <property type="match status" value="2"/>
</dbReference>
<dbReference type="InterPro" id="IPR001680">
    <property type="entry name" value="WD40_rpt"/>
</dbReference>
<evidence type="ECO:0000256" key="2">
    <source>
        <dbReference type="ARBA" id="ARBA00022737"/>
    </source>
</evidence>
<evidence type="ECO:0000313" key="6">
    <source>
        <dbReference type="Proteomes" id="UP001470230"/>
    </source>
</evidence>
<gene>
    <name evidence="5" type="ORF">M9Y10_017745</name>
    <name evidence="4" type="ORF">M9Y10_037206</name>
</gene>
<dbReference type="SUPFAM" id="SSF50978">
    <property type="entry name" value="WD40 repeat-like"/>
    <property type="match status" value="1"/>
</dbReference>
<dbReference type="InterPro" id="IPR036322">
    <property type="entry name" value="WD40_repeat_dom_sf"/>
</dbReference>
<protein>
    <submittedName>
        <fullName evidence="4">WD repeat domain phosphoinositide-interacting protein 3</fullName>
    </submittedName>
</protein>
<dbReference type="EMBL" id="JAPFFF010000551">
    <property type="protein sequence ID" value="KAK8834012.1"/>
    <property type="molecule type" value="Genomic_DNA"/>
</dbReference>
<accession>A0ABR2GK61</accession>
<name>A0ABR2GK61_9EUKA</name>
<dbReference type="EMBL" id="JAPFFF010000023">
    <property type="protein sequence ID" value="KAK8852755.1"/>
    <property type="molecule type" value="Genomic_DNA"/>
</dbReference>
<proteinExistence type="inferred from homology"/>
<evidence type="ECO:0000313" key="4">
    <source>
        <dbReference type="EMBL" id="KAK8834012.1"/>
    </source>
</evidence>
<sequence>MKPLLNSIQITERAQTMCVSLTNGFAVLTLNPIKKTIHRFFQNQQFGNSATIDGSNIIVCTGVAGQQSFLDTSLCIYDQSYGGVVVEINCKESIRNIVMLPQMFAISSKTEVRLYSFVPPMLFCQFRTSVNEFAPLDFVESRESFIVAFSGRQPGTIRIVHGERREKQDISITAHKSPIAIIKFNSTGSLVATASSLGTIIKVFNTRNGELVGQFRRGSLSAEIHSIAFSPESELLAVSSSKGTIHIFSLTSTPMNPADAQNPIRADMKINKPYLGASVLCFESREKLISVSNQCILTTFIVSELDKTIRDDKTYNFVDLIAIQA</sequence>
<dbReference type="Pfam" id="PF21032">
    <property type="entry name" value="PROPPIN"/>
    <property type="match status" value="1"/>
</dbReference>
<reference evidence="4 6" key="1">
    <citation type="submission" date="2024-04" db="EMBL/GenBank/DDBJ databases">
        <title>Tritrichomonas musculus Genome.</title>
        <authorList>
            <person name="Alves-Ferreira E."/>
            <person name="Grigg M."/>
            <person name="Lorenzi H."/>
            <person name="Galac M."/>
        </authorList>
    </citation>
    <scope>NUCLEOTIDE SEQUENCE [LARGE SCALE GENOMIC DNA]</scope>
    <source>
        <strain evidence="4 6">EAF2021</strain>
    </source>
</reference>
<dbReference type="Gene3D" id="2.130.10.10">
    <property type="entry name" value="YVTN repeat-like/Quinoprotein amine dehydrogenase"/>
    <property type="match status" value="1"/>
</dbReference>
<organism evidence="4 6">
    <name type="scientific">Tritrichomonas musculus</name>
    <dbReference type="NCBI Taxonomy" id="1915356"/>
    <lineage>
        <taxon>Eukaryota</taxon>
        <taxon>Metamonada</taxon>
        <taxon>Parabasalia</taxon>
        <taxon>Tritrichomonadida</taxon>
        <taxon>Tritrichomonadidae</taxon>
        <taxon>Tritrichomonas</taxon>
    </lineage>
</organism>
<keyword evidence="1" id="KW-0853">WD repeat</keyword>
<dbReference type="InterPro" id="IPR048720">
    <property type="entry name" value="PROPPIN"/>
</dbReference>
<dbReference type="Proteomes" id="UP001470230">
    <property type="component" value="Unassembled WGS sequence"/>
</dbReference>